<gene>
    <name evidence="1" type="ORF">HMPREF0658_2068</name>
</gene>
<accession>E0NV63</accession>
<dbReference type="AlphaFoldDB" id="E0NV63"/>
<name>E0NV63_9BACT</name>
<dbReference type="BioCyc" id="PMAR862515-HMP:GMOO-2098-MONOMER"/>
<evidence type="ECO:0000313" key="1">
    <source>
        <dbReference type="EMBL" id="EFM00974.1"/>
    </source>
</evidence>
<reference evidence="1" key="1">
    <citation type="submission" date="2010-07" db="EMBL/GenBank/DDBJ databases">
        <authorList>
            <person name="Muzny D."/>
            <person name="Qin X."/>
            <person name="Deng J."/>
            <person name="Jiang H."/>
            <person name="Liu Y."/>
            <person name="Qu J."/>
            <person name="Song X.-Z."/>
            <person name="Zhang L."/>
            <person name="Thornton R."/>
            <person name="Coyle M."/>
            <person name="Francisco L."/>
            <person name="Jackson L."/>
            <person name="Javaid M."/>
            <person name="Korchina V."/>
            <person name="Kovar C."/>
            <person name="Mata R."/>
            <person name="Mathew T."/>
            <person name="Ngo R."/>
            <person name="Nguyen L."/>
            <person name="Nguyen N."/>
            <person name="Okwuonu G."/>
            <person name="Ongeri F."/>
            <person name="Pham C."/>
            <person name="Simmons D."/>
            <person name="Wilczek-Boney K."/>
            <person name="Hale W."/>
            <person name="Jakkamsetti A."/>
            <person name="Pham P."/>
            <person name="Ruth R."/>
            <person name="San Lucas F."/>
            <person name="Warren J."/>
            <person name="Zhang J."/>
            <person name="Zhao Z."/>
            <person name="Zhou C."/>
            <person name="Zhu D."/>
            <person name="Lee S."/>
            <person name="Bess C."/>
            <person name="Blankenburg K."/>
            <person name="Forbes L."/>
            <person name="Fu Q."/>
            <person name="Gubbala S."/>
            <person name="Hirani K."/>
            <person name="Jayaseelan J.C."/>
            <person name="Lara F."/>
            <person name="Munidasa M."/>
            <person name="Palculict T."/>
            <person name="Patil S."/>
            <person name="Pu L.-L."/>
            <person name="Saada N."/>
            <person name="Tang L."/>
            <person name="Weissenberger G."/>
            <person name="Zhu Y."/>
            <person name="Hemphill L."/>
            <person name="Shang Y."/>
            <person name="Youmans B."/>
            <person name="Ayvaz T."/>
            <person name="Ross M."/>
            <person name="Santibanez J."/>
            <person name="Aqrawi P."/>
            <person name="Gross S."/>
            <person name="Joshi V."/>
            <person name="Fowler G."/>
            <person name="Nazareth L."/>
            <person name="Reid J."/>
            <person name="Worley K."/>
            <person name="Petrosino J."/>
            <person name="Highlander S."/>
            <person name="Gibbs R."/>
        </authorList>
    </citation>
    <scope>NUCLEOTIDE SEQUENCE [LARGE SCALE GENOMIC DNA]</scope>
    <source>
        <strain evidence="1">DSM 16973</strain>
    </source>
</reference>
<sequence>MSASCLASSLDVVCYAFGKMADNLNDNQTRSVQSLMTDLG</sequence>
<evidence type="ECO:0000313" key="2">
    <source>
        <dbReference type="Proteomes" id="UP000004394"/>
    </source>
</evidence>
<proteinExistence type="predicted"/>
<dbReference type="STRING" id="862515.HMPREF0658_2068"/>
<dbReference type="HOGENOM" id="CLU_215923_0_0_10"/>
<dbReference type="RefSeq" id="WP_006950425.1">
    <property type="nucleotide sequence ID" value="NZ_BAJI01000022.1"/>
</dbReference>
<comment type="caution">
    <text evidence="1">The sequence shown here is derived from an EMBL/GenBank/DDBJ whole genome shotgun (WGS) entry which is preliminary data.</text>
</comment>
<dbReference type="Proteomes" id="UP000004394">
    <property type="component" value="Unassembled WGS sequence"/>
</dbReference>
<protein>
    <submittedName>
        <fullName evidence="1">Uncharacterized protein</fullName>
    </submittedName>
</protein>
<dbReference type="EMBL" id="AEEI01000057">
    <property type="protein sequence ID" value="EFM00974.1"/>
    <property type="molecule type" value="Genomic_DNA"/>
</dbReference>
<organism evidence="1 2">
    <name type="scientific">Hoylesella marshii DSM 16973 = JCM 13450</name>
    <dbReference type="NCBI Taxonomy" id="862515"/>
    <lineage>
        <taxon>Bacteria</taxon>
        <taxon>Pseudomonadati</taxon>
        <taxon>Bacteroidota</taxon>
        <taxon>Bacteroidia</taxon>
        <taxon>Bacteroidales</taxon>
        <taxon>Prevotellaceae</taxon>
        <taxon>Hoylesella</taxon>
    </lineage>
</organism>
<keyword evidence="2" id="KW-1185">Reference proteome</keyword>